<feature type="region of interest" description="Disordered" evidence="1">
    <location>
        <begin position="95"/>
        <end position="114"/>
    </location>
</feature>
<feature type="compositionally biased region" description="Basic and acidic residues" evidence="1">
    <location>
        <begin position="155"/>
        <end position="165"/>
    </location>
</feature>
<keyword evidence="4" id="KW-1185">Reference proteome</keyword>
<reference evidence="3 4" key="1">
    <citation type="journal article" date="2012" name="Genome Biol.">
        <title>Genome and low-iron response of an oceanic diatom adapted to chronic iron limitation.</title>
        <authorList>
            <person name="Lommer M."/>
            <person name="Specht M."/>
            <person name="Roy A.S."/>
            <person name="Kraemer L."/>
            <person name="Andreson R."/>
            <person name="Gutowska M.A."/>
            <person name="Wolf J."/>
            <person name="Bergner S.V."/>
            <person name="Schilhabel M.B."/>
            <person name="Klostermeier U.C."/>
            <person name="Beiko R.G."/>
            <person name="Rosenstiel P."/>
            <person name="Hippler M."/>
            <person name="Laroche J."/>
        </authorList>
    </citation>
    <scope>NUCLEOTIDE SEQUENCE [LARGE SCALE GENOMIC DNA]</scope>
    <source>
        <strain evidence="3 4">CCMP1005</strain>
    </source>
</reference>
<evidence type="ECO:0000313" key="4">
    <source>
        <dbReference type="Proteomes" id="UP000266841"/>
    </source>
</evidence>
<name>K0T7Y6_THAOC</name>
<dbReference type="Pfam" id="PF07727">
    <property type="entry name" value="RVT_2"/>
    <property type="match status" value="1"/>
</dbReference>
<feature type="domain" description="Reverse transcriptase Ty1/copia-type" evidence="2">
    <location>
        <begin position="1135"/>
        <end position="1332"/>
    </location>
</feature>
<accession>K0T7Y6</accession>
<dbReference type="InterPro" id="IPR012337">
    <property type="entry name" value="RNaseH-like_sf"/>
</dbReference>
<feature type="compositionally biased region" description="Basic residues" evidence="1">
    <location>
        <begin position="186"/>
        <end position="198"/>
    </location>
</feature>
<dbReference type="SUPFAM" id="SSF53098">
    <property type="entry name" value="Ribonuclease H-like"/>
    <property type="match status" value="1"/>
</dbReference>
<evidence type="ECO:0000256" key="1">
    <source>
        <dbReference type="SAM" id="MobiDB-lite"/>
    </source>
</evidence>
<evidence type="ECO:0000259" key="2">
    <source>
        <dbReference type="Pfam" id="PF07727"/>
    </source>
</evidence>
<dbReference type="Proteomes" id="UP000266841">
    <property type="component" value="Unassembled WGS sequence"/>
</dbReference>
<dbReference type="InterPro" id="IPR013103">
    <property type="entry name" value="RVT_2"/>
</dbReference>
<proteinExistence type="predicted"/>
<dbReference type="EMBL" id="AGNL01004313">
    <property type="protein sequence ID" value="EJK73675.1"/>
    <property type="molecule type" value="Genomic_DNA"/>
</dbReference>
<organism evidence="3 4">
    <name type="scientific">Thalassiosira oceanica</name>
    <name type="common">Marine diatom</name>
    <dbReference type="NCBI Taxonomy" id="159749"/>
    <lineage>
        <taxon>Eukaryota</taxon>
        <taxon>Sar</taxon>
        <taxon>Stramenopiles</taxon>
        <taxon>Ochrophyta</taxon>
        <taxon>Bacillariophyta</taxon>
        <taxon>Coscinodiscophyceae</taxon>
        <taxon>Thalassiosirophycidae</taxon>
        <taxon>Thalassiosirales</taxon>
        <taxon>Thalassiosiraceae</taxon>
        <taxon>Thalassiosira</taxon>
    </lineage>
</organism>
<feature type="compositionally biased region" description="Polar residues" evidence="1">
    <location>
        <begin position="173"/>
        <end position="182"/>
    </location>
</feature>
<feature type="compositionally biased region" description="Low complexity" evidence="1">
    <location>
        <begin position="908"/>
        <end position="937"/>
    </location>
</feature>
<evidence type="ECO:0000313" key="3">
    <source>
        <dbReference type="EMBL" id="EJK73675.1"/>
    </source>
</evidence>
<feature type="compositionally biased region" description="Polar residues" evidence="1">
    <location>
        <begin position="972"/>
        <end position="984"/>
    </location>
</feature>
<feature type="compositionally biased region" description="Polar residues" evidence="1">
    <location>
        <begin position="95"/>
        <end position="107"/>
    </location>
</feature>
<protein>
    <recommendedName>
        <fullName evidence="2">Reverse transcriptase Ty1/copia-type domain-containing protein</fullName>
    </recommendedName>
</protein>
<feature type="compositionally biased region" description="Polar residues" evidence="1">
    <location>
        <begin position="993"/>
        <end position="1008"/>
    </location>
</feature>
<feature type="compositionally biased region" description="Low complexity" evidence="1">
    <location>
        <begin position="946"/>
        <end position="971"/>
    </location>
</feature>
<comment type="caution">
    <text evidence="3">The sequence shown here is derived from an EMBL/GenBank/DDBJ whole genome shotgun (WGS) entry which is preliminary data.</text>
</comment>
<sequence length="1616" mass="183655">MREFSNVSSGRKQEHARSAIERMQQIKATIKHGDINEAARRWKILRHSTGFAIATNAMYIWMLKTHRQLETADDEAATRRLERWLTHGWDKQIRATTESKQVEQSSAAKPKKPEGEWIQVTHGKQARKVEQQIRQPVPLSNHFEALKTTLEEVSNVHDDTDDHEGSAPARLNSLASNSNKQQAKTERRRQKKHARRMQKQLDEVYFDCQIERAEDERTDIAKKANSKWKASIAASHDSLPRSGPGVLQKAKNLAYATRTLLRRAKRQLTNPEQNVRFSRHRSVRFFSPSDQASTFHGGSSEQALEARSPQASATWYKRHGMRKRASQIYAAFDTGADNNFVSEQHRSELGLPDLGKSSKLVRVANGGIEHGKVRTQLPFEGLSEQARRADSFDTFHTTLISGQRVVDDGNKVILDDKGVKVYKSEDVLILVRGKPIMVGKRDERGRFQIPLMQVRGQWQPRVPSKRERHTLEQANSVYDLPSTEQAIKWMHAVCGYPVKSTWLKAIKAGNFHGWPLLTARNVKKYYPETDETAKGHLNQTRKNVRSTKFEQANTGDMRGKKVRDVYMKVYDTRETSFSDQTGRFPTRSQRGNKYIMVMVEMDSNAILVEPMTSRKDKEMQRAYRTLMLRLKRAGIVPKKHVIDNEVSEQMKAMIRDEFNLELQLASPGMHRVNAAEVAIRNFKCHFLSVLAGTADDFPPYLWDRLLPQTEITLNLLRQSNATPKVSAYAHLCGPFDYNKMPLAPMGCKVQVHEKTDKRGTWSYHTVDGWYLSTSPEHYRAHNCHIKATRSERVSDTVQFQHKNITNPEATPHDKLMQAMYNHAKILRNEVTDERQLEQLSQLMQQTQNYLDRDRINVASPSAPPLRVAASGGRITRSTSNATPVPRVESPTPRVERTIPRVASQVPRVASSKATPTATATPRQQSTPQPTRPVPRVANSNAIPTASAKPSKTTQTPTKSSLRASTRRTTLTPGSRSGPSANTRSRSAEFSPPAANTRSRKSATPSANAVETRGGRRAPKKRVLRRLTAIIEKVENEVYEALAVMDQDTGKLLKYRQLLRHPKHRKEWSVSAANEFGRLANGVGGRVKGTNTFNFINKSKIPKQRMKDITYGQFVCSIRPEKKEPLRVRLVVGGNKINYPGEVATPTAEMLVAKILLNSVVSTKGAKFMTMDISNFYLNTPLTRPEYVRIQLIDIPDEIIDEYNLRTKATDGAIYVEINKGMYGLPQAGLLANQLLEKRLNKHGYHQSKLVPGLWTHEWRPIQFTLVVDDFGVKYVGKEHAKHLQSVISKYYPVTTEWSGDRYIGIQLEWDYKKRQVHLSMPGYAKKALKQFQHDAPAKRQDSPFPYAKPIYGAKQQFAKHSTSPPVDSKAKKFIQQVCGKFLYLGRAVDSTLLMPISAIASQQANPTEETLAHTKQLLDYIASQEEAVLTYTASDMILAVHSDASYLNESNARSRAGGHFFLSTNNDIPRNNGAILNIAHIIKHVMSSATEAELAALYIMAREAVYIRIILEEMGHKQPPTPMQTDNAMAEGVINSKVQPKRTKAMDMRFHWLRDRECQEQFRFYWRPGKSNYADYWTKHHAAKHHKHVRREFLTPFIVLEMVQQKKAQQRAMQNK</sequence>
<dbReference type="Gene3D" id="3.30.420.10">
    <property type="entry name" value="Ribonuclease H-like superfamily/Ribonuclease H"/>
    <property type="match status" value="1"/>
</dbReference>
<dbReference type="OMA" id="TNNDIPR"/>
<feature type="region of interest" description="Disordered" evidence="1">
    <location>
        <begin position="155"/>
        <end position="198"/>
    </location>
</feature>
<dbReference type="GO" id="GO:0003676">
    <property type="term" value="F:nucleic acid binding"/>
    <property type="evidence" value="ECO:0007669"/>
    <property type="project" value="InterPro"/>
</dbReference>
<dbReference type="CDD" id="cd09272">
    <property type="entry name" value="RNase_HI_RT_Ty1"/>
    <property type="match status" value="1"/>
</dbReference>
<dbReference type="eggNOG" id="KOG0017">
    <property type="taxonomic scope" value="Eukaryota"/>
</dbReference>
<gene>
    <name evidence="3" type="ORF">THAOC_04690</name>
</gene>
<feature type="region of interest" description="Disordered" evidence="1">
    <location>
        <begin position="857"/>
        <end position="1018"/>
    </location>
</feature>
<dbReference type="OrthoDB" id="41431at2759"/>
<dbReference type="InterPro" id="IPR036397">
    <property type="entry name" value="RNaseH_sf"/>
</dbReference>